<organism evidence="2 3">
    <name type="scientific">Haladaptatus litoreus</name>
    <dbReference type="NCBI Taxonomy" id="553468"/>
    <lineage>
        <taxon>Archaea</taxon>
        <taxon>Methanobacteriati</taxon>
        <taxon>Methanobacteriota</taxon>
        <taxon>Stenosarchaea group</taxon>
        <taxon>Halobacteria</taxon>
        <taxon>Halobacteriales</taxon>
        <taxon>Haladaptataceae</taxon>
        <taxon>Haladaptatus</taxon>
    </lineage>
</organism>
<protein>
    <submittedName>
        <fullName evidence="2">Uncharacterized protein</fullName>
    </submittedName>
</protein>
<evidence type="ECO:0000313" key="2">
    <source>
        <dbReference type="EMBL" id="SIR56465.1"/>
    </source>
</evidence>
<dbReference type="AlphaFoldDB" id="A0A1N7BYS9"/>
<keyword evidence="1" id="KW-0472">Membrane</keyword>
<gene>
    <name evidence="2" type="ORF">SAMN05421858_2846</name>
</gene>
<evidence type="ECO:0000256" key="1">
    <source>
        <dbReference type="SAM" id="Phobius"/>
    </source>
</evidence>
<dbReference type="Proteomes" id="UP000186914">
    <property type="component" value="Unassembled WGS sequence"/>
</dbReference>
<keyword evidence="1" id="KW-0812">Transmembrane</keyword>
<reference evidence="3" key="1">
    <citation type="submission" date="2017-01" db="EMBL/GenBank/DDBJ databases">
        <authorList>
            <person name="Varghese N."/>
            <person name="Submissions S."/>
        </authorList>
    </citation>
    <scope>NUCLEOTIDE SEQUENCE [LARGE SCALE GENOMIC DNA]</scope>
    <source>
        <strain evidence="3">CGMCC 1.7737</strain>
    </source>
</reference>
<proteinExistence type="predicted"/>
<sequence length="30" mass="3071">MSTPTKIVIGTVGLTALAAVAVILNLWFVA</sequence>
<feature type="transmembrane region" description="Helical" evidence="1">
    <location>
        <begin position="7"/>
        <end position="28"/>
    </location>
</feature>
<keyword evidence="3" id="KW-1185">Reference proteome</keyword>
<evidence type="ECO:0000313" key="3">
    <source>
        <dbReference type="Proteomes" id="UP000186914"/>
    </source>
</evidence>
<dbReference type="Pfam" id="PF24004">
    <property type="entry name" value="Microp_archaea"/>
    <property type="match status" value="1"/>
</dbReference>
<dbReference type="EMBL" id="FTNO01000002">
    <property type="protein sequence ID" value="SIR56465.1"/>
    <property type="molecule type" value="Genomic_DNA"/>
</dbReference>
<dbReference type="InterPro" id="IPR056399">
    <property type="entry name" value="Microp_archaea"/>
</dbReference>
<accession>A0A1N7BYS9</accession>
<name>A0A1N7BYS9_9EURY</name>
<keyword evidence="1" id="KW-1133">Transmembrane helix</keyword>